<dbReference type="HAMAP" id="MF_02055">
    <property type="entry name" value="Recomb_XerA"/>
    <property type="match status" value="1"/>
</dbReference>
<name>A0A366MCX8_9EURY</name>
<evidence type="ECO:0000259" key="7">
    <source>
        <dbReference type="PROSITE" id="PS51900"/>
    </source>
</evidence>
<evidence type="ECO:0000313" key="8">
    <source>
        <dbReference type="EMBL" id="RBQ24088.1"/>
    </source>
</evidence>
<feature type="active site" evidence="5">
    <location>
        <position position="309"/>
    </location>
</feature>
<sequence>MCVNKMDEYSEINQIKTSKKWFDPPNNDLPAYDANGEMISILEIHDFPDMIEEYLIELDIRNYSQNTIKTYRSIIKNFHEYLLSDKELYDERRFLRSFKKYIQYLKRDRSVSQNYIYLVTVVSKKFLEFNGLYFLDEVKAPKRTKSLPKSLNETEVKQLINAFDHELYCENNFKTKTRLRNKLVLTLLYSSGLRVSELVSLITNDIDLEERTMRIRGKGDKDRVVLFDIDSNILLEEYLSSRESASDYLFVNRLDNPLTTRYIQVMIKNYAEKAGINKRVTPHILRHSFATHLLKNGVDIRAIQQLLGHSNLSTTQIYTSVDMGTLKSVYDKARM</sequence>
<keyword evidence="1 5" id="KW-0963">Cytoplasm</keyword>
<organism evidence="8 9">
    <name type="scientific">Candidatus Methanobinarius endosymbioticus</name>
    <dbReference type="NCBI Taxonomy" id="2006182"/>
    <lineage>
        <taxon>Archaea</taxon>
        <taxon>Methanobacteriati</taxon>
        <taxon>Methanobacteriota</taxon>
        <taxon>Methanomada group</taxon>
        <taxon>Methanobacteria</taxon>
        <taxon>Methanobacteriales</taxon>
        <taxon>Methanobacteriaceae</taxon>
        <taxon>Candidatus Methanobinarius</taxon>
    </lineage>
</organism>
<dbReference type="PROSITE" id="PS51898">
    <property type="entry name" value="TYR_RECOMBINASE"/>
    <property type="match status" value="1"/>
</dbReference>
<evidence type="ECO:0000256" key="5">
    <source>
        <dbReference type="HAMAP-Rule" id="MF_02055"/>
    </source>
</evidence>
<dbReference type="InterPro" id="IPR044068">
    <property type="entry name" value="CB"/>
</dbReference>
<dbReference type="InterPro" id="IPR011010">
    <property type="entry name" value="DNA_brk_join_enz"/>
</dbReference>
<keyword evidence="4 5" id="KW-0233">DNA recombination</keyword>
<dbReference type="InterPro" id="IPR033686">
    <property type="entry name" value="XerA"/>
</dbReference>
<dbReference type="Proteomes" id="UP000253099">
    <property type="component" value="Unassembled WGS sequence"/>
</dbReference>
<dbReference type="CDD" id="cd00798">
    <property type="entry name" value="INT_XerDC_C"/>
    <property type="match status" value="1"/>
</dbReference>
<dbReference type="AlphaFoldDB" id="A0A366MCX8"/>
<comment type="similarity">
    <text evidence="5">Belongs to the 'phage' integrase family. XerA subfamily.</text>
</comment>
<evidence type="ECO:0000313" key="9">
    <source>
        <dbReference type="Proteomes" id="UP000253099"/>
    </source>
</evidence>
<feature type="active site" evidence="5">
    <location>
        <position position="218"/>
    </location>
</feature>
<feature type="domain" description="Tyr recombinase" evidence="6">
    <location>
        <begin position="146"/>
        <end position="331"/>
    </location>
</feature>
<dbReference type="InterPro" id="IPR050090">
    <property type="entry name" value="Tyrosine_recombinase_XerCD"/>
</dbReference>
<keyword evidence="9" id="KW-1185">Reference proteome</keyword>
<evidence type="ECO:0000256" key="1">
    <source>
        <dbReference type="ARBA" id="ARBA00022490"/>
    </source>
</evidence>
<dbReference type="GO" id="GO:0005737">
    <property type="term" value="C:cytoplasm"/>
    <property type="evidence" value="ECO:0007669"/>
    <property type="project" value="UniProtKB-SubCell"/>
</dbReference>
<dbReference type="InterPro" id="IPR013762">
    <property type="entry name" value="Integrase-like_cat_sf"/>
</dbReference>
<dbReference type="GO" id="GO:0009037">
    <property type="term" value="F:tyrosine-based site-specific recombinase activity"/>
    <property type="evidence" value="ECO:0007669"/>
    <property type="project" value="UniProtKB-UniRule"/>
</dbReference>
<dbReference type="InterPro" id="IPR002104">
    <property type="entry name" value="Integrase_catalytic"/>
</dbReference>
<dbReference type="PANTHER" id="PTHR30349:SF41">
    <property type="entry name" value="INTEGRASE_RECOMBINASE PROTEIN MJ0367-RELATED"/>
    <property type="match status" value="1"/>
</dbReference>
<dbReference type="Gene3D" id="1.10.150.130">
    <property type="match status" value="1"/>
</dbReference>
<comment type="function">
    <text evidence="5">Site-specific tyrosine recombinase, which acts by catalyzing the cutting and rejoining of the recombining DNA molecules.</text>
</comment>
<dbReference type="Pfam" id="PF00589">
    <property type="entry name" value="Phage_integrase"/>
    <property type="match status" value="1"/>
</dbReference>
<proteinExistence type="inferred from homology"/>
<evidence type="ECO:0000256" key="4">
    <source>
        <dbReference type="ARBA" id="ARBA00023172"/>
    </source>
</evidence>
<dbReference type="Gene3D" id="1.10.443.10">
    <property type="entry name" value="Intergrase catalytic core"/>
    <property type="match status" value="1"/>
</dbReference>
<accession>A0A366MCX8</accession>
<evidence type="ECO:0000256" key="2">
    <source>
        <dbReference type="ARBA" id="ARBA00022908"/>
    </source>
</evidence>
<dbReference type="PANTHER" id="PTHR30349">
    <property type="entry name" value="PHAGE INTEGRASE-RELATED"/>
    <property type="match status" value="1"/>
</dbReference>
<dbReference type="EMBL" id="NIZT01000010">
    <property type="protein sequence ID" value="RBQ24088.1"/>
    <property type="molecule type" value="Genomic_DNA"/>
</dbReference>
<reference evidence="8 9" key="1">
    <citation type="submission" date="2018-06" db="EMBL/GenBank/DDBJ databases">
        <title>Genomic insight into two independent archaeal endosymbiosis events.</title>
        <authorList>
            <person name="Lind A.E."/>
            <person name="Lewis W.H."/>
            <person name="Spang A."/>
            <person name="Guy L."/>
            <person name="Embley M.T."/>
            <person name="Ettema T.J.G."/>
        </authorList>
    </citation>
    <scope>NUCLEOTIDE SEQUENCE [LARGE SCALE GENOMIC DNA]</scope>
    <source>
        <strain evidence="8">NOE</strain>
    </source>
</reference>
<feature type="active site" evidence="5">
    <location>
        <position position="286"/>
    </location>
</feature>
<keyword evidence="3 5" id="KW-0238">DNA-binding</keyword>
<feature type="domain" description="Core-binding (CB)" evidence="7">
    <location>
        <begin position="45"/>
        <end position="131"/>
    </location>
</feature>
<dbReference type="NCBIfam" id="NF040815">
    <property type="entry name" value="recomb_XerA_Arch"/>
    <property type="match status" value="1"/>
</dbReference>
<comment type="subcellular location">
    <subcellularLocation>
        <location evidence="5">Cytoplasm</location>
    </subcellularLocation>
</comment>
<feature type="active site" evidence="5">
    <location>
        <position position="194"/>
    </location>
</feature>
<gene>
    <name evidence="5" type="primary">xerA</name>
    <name evidence="8" type="ORF">ALNOE001_04610</name>
</gene>
<evidence type="ECO:0000256" key="3">
    <source>
        <dbReference type="ARBA" id="ARBA00023125"/>
    </source>
</evidence>
<dbReference type="InterPro" id="IPR010998">
    <property type="entry name" value="Integrase_recombinase_N"/>
</dbReference>
<dbReference type="SUPFAM" id="SSF56349">
    <property type="entry name" value="DNA breaking-rejoining enzymes"/>
    <property type="match status" value="1"/>
</dbReference>
<comment type="caution">
    <text evidence="8">The sequence shown here is derived from an EMBL/GenBank/DDBJ whole genome shotgun (WGS) entry which is preliminary data.</text>
</comment>
<feature type="active site" evidence="5">
    <location>
        <position position="283"/>
    </location>
</feature>
<feature type="active site" description="O-(3'-phospho-DNA)-tyrosine intermediate" evidence="5">
    <location>
        <position position="318"/>
    </location>
</feature>
<protein>
    <recommendedName>
        <fullName evidence="5">Tyrosine recombinase XerA</fullName>
    </recommendedName>
</protein>
<keyword evidence="2 5" id="KW-0229">DNA integration</keyword>
<evidence type="ECO:0000259" key="6">
    <source>
        <dbReference type="PROSITE" id="PS51898"/>
    </source>
</evidence>
<dbReference type="PROSITE" id="PS51900">
    <property type="entry name" value="CB"/>
    <property type="match status" value="1"/>
</dbReference>
<dbReference type="GO" id="GO:0006313">
    <property type="term" value="P:DNA transposition"/>
    <property type="evidence" value="ECO:0007669"/>
    <property type="project" value="UniProtKB-UniRule"/>
</dbReference>
<dbReference type="GO" id="GO:0003677">
    <property type="term" value="F:DNA binding"/>
    <property type="evidence" value="ECO:0007669"/>
    <property type="project" value="UniProtKB-UniRule"/>
</dbReference>